<reference evidence="1 2" key="1">
    <citation type="submission" date="2024-05" db="EMBL/GenBank/DDBJ databases">
        <authorList>
            <person name="Liu Q."/>
            <person name="Xin Y.-H."/>
        </authorList>
    </citation>
    <scope>NUCLEOTIDE SEQUENCE [LARGE SCALE GENOMIC DNA]</scope>
    <source>
        <strain evidence="1 2">CGMCC 1.10181</strain>
    </source>
</reference>
<dbReference type="RefSeq" id="WP_345840562.1">
    <property type="nucleotide sequence ID" value="NZ_JBDIME010000036.1"/>
</dbReference>
<sequence>MSHALAWMSLRDNYVTFDGEMDSQALADSYAPGRTVRTEFSTLLGLLIRQPIDLTEPTPAQIQALFDRTRTLLEELHARLGRPMWDSIRNRQGGTTRADRTAAFAVHPRGRAQGTDLLWQRINSAIARAL</sequence>
<comment type="caution">
    <text evidence="1">The sequence shown here is derived from an EMBL/GenBank/DDBJ whole genome shotgun (WGS) entry which is preliminary data.</text>
</comment>
<protein>
    <submittedName>
        <fullName evidence="1">Uncharacterized protein</fullName>
    </submittedName>
</protein>
<proteinExistence type="predicted"/>
<name>A0ABU9YAX2_9SPHN</name>
<accession>A0ABU9YAX2</accession>
<gene>
    <name evidence="1" type="ORF">ABC974_25280</name>
</gene>
<dbReference type="EMBL" id="JBDIME010000036">
    <property type="protein sequence ID" value="MEN2792964.1"/>
    <property type="molecule type" value="Genomic_DNA"/>
</dbReference>
<evidence type="ECO:0000313" key="2">
    <source>
        <dbReference type="Proteomes" id="UP001419910"/>
    </source>
</evidence>
<organism evidence="1 2">
    <name type="scientific">Sphingomonas oligophenolica</name>
    <dbReference type="NCBI Taxonomy" id="301154"/>
    <lineage>
        <taxon>Bacteria</taxon>
        <taxon>Pseudomonadati</taxon>
        <taxon>Pseudomonadota</taxon>
        <taxon>Alphaproteobacteria</taxon>
        <taxon>Sphingomonadales</taxon>
        <taxon>Sphingomonadaceae</taxon>
        <taxon>Sphingomonas</taxon>
    </lineage>
</organism>
<keyword evidence="2" id="KW-1185">Reference proteome</keyword>
<evidence type="ECO:0000313" key="1">
    <source>
        <dbReference type="EMBL" id="MEN2792964.1"/>
    </source>
</evidence>
<dbReference type="Proteomes" id="UP001419910">
    <property type="component" value="Unassembled WGS sequence"/>
</dbReference>